<keyword evidence="7" id="KW-0053">Apoptosis</keyword>
<comment type="function">
    <text evidence="18">Has a lower Ca(2+) affinity than isoform 1.</text>
</comment>
<dbReference type="PROSITE" id="PS50222">
    <property type="entry name" value="EF_HAND_2"/>
    <property type="match status" value="3"/>
</dbReference>
<name>A0ABD3VG66_SINWO</name>
<keyword evidence="15" id="KW-0472">Membrane</keyword>
<dbReference type="GO" id="GO:0005789">
    <property type="term" value="C:endoplasmic reticulum membrane"/>
    <property type="evidence" value="ECO:0007669"/>
    <property type="project" value="UniProtKB-SubCell"/>
</dbReference>
<evidence type="ECO:0000259" key="21">
    <source>
        <dbReference type="PROSITE" id="PS50222"/>
    </source>
</evidence>
<dbReference type="FunFam" id="1.10.238.10:FF:000187">
    <property type="entry name" value="Programmed cell death protein 6"/>
    <property type="match status" value="1"/>
</dbReference>
<evidence type="ECO:0000256" key="20">
    <source>
        <dbReference type="ARBA" id="ARBA00071572"/>
    </source>
</evidence>
<keyword evidence="17" id="KW-0968">Cytoplasmic vesicle</keyword>
<evidence type="ECO:0000256" key="10">
    <source>
        <dbReference type="ARBA" id="ARBA00022753"/>
    </source>
</evidence>
<evidence type="ECO:0000256" key="6">
    <source>
        <dbReference type="ARBA" id="ARBA00022657"/>
    </source>
</evidence>
<evidence type="ECO:0000256" key="9">
    <source>
        <dbReference type="ARBA" id="ARBA00022737"/>
    </source>
</evidence>
<comment type="caution">
    <text evidence="22">The sequence shown here is derived from an EMBL/GenBank/DDBJ whole genome shotgun (WGS) entry which is preliminary data.</text>
</comment>
<protein>
    <recommendedName>
        <fullName evidence="20">Programmed cell death protein 6</fullName>
    </recommendedName>
</protein>
<keyword evidence="5" id="KW-0963">Cytoplasm</keyword>
<evidence type="ECO:0000256" key="18">
    <source>
        <dbReference type="ARBA" id="ARBA00056829"/>
    </source>
</evidence>
<accession>A0ABD3VG66</accession>
<evidence type="ECO:0000256" key="11">
    <source>
        <dbReference type="ARBA" id="ARBA00022824"/>
    </source>
</evidence>
<keyword evidence="10" id="KW-0967">Endosome</keyword>
<dbReference type="GO" id="GO:0030659">
    <property type="term" value="C:cytoplasmic vesicle membrane"/>
    <property type="evidence" value="ECO:0007669"/>
    <property type="project" value="UniProtKB-SubCell"/>
</dbReference>
<dbReference type="Pfam" id="PF13833">
    <property type="entry name" value="EF-hand_8"/>
    <property type="match status" value="1"/>
</dbReference>
<dbReference type="Gene3D" id="1.10.238.10">
    <property type="entry name" value="EF-hand"/>
    <property type="match status" value="1"/>
</dbReference>
<dbReference type="InterPro" id="IPR002048">
    <property type="entry name" value="EF_hand_dom"/>
</dbReference>
<evidence type="ECO:0000313" key="23">
    <source>
        <dbReference type="Proteomes" id="UP001634394"/>
    </source>
</evidence>
<keyword evidence="13" id="KW-0460">Magnesium</keyword>
<comment type="subcellular location">
    <subcellularLocation>
        <location evidence="2">Cytoplasmic vesicle membrane</location>
    </subcellularLocation>
    <subcellularLocation>
        <location evidence="4">Endoplasmic reticulum membrane</location>
        <topology evidence="4">Peripheral membrane protein</topology>
    </subcellularLocation>
    <subcellularLocation>
        <location evidence="3">Endosome</location>
    </subcellularLocation>
    <subcellularLocation>
        <location evidence="1">Nucleus</location>
    </subcellularLocation>
</comment>
<evidence type="ECO:0000256" key="16">
    <source>
        <dbReference type="ARBA" id="ARBA00023242"/>
    </source>
</evidence>
<dbReference type="PROSITE" id="PS00018">
    <property type="entry name" value="EF_HAND_1"/>
    <property type="match status" value="2"/>
</dbReference>
<evidence type="ECO:0000256" key="12">
    <source>
        <dbReference type="ARBA" id="ARBA00022837"/>
    </source>
</evidence>
<dbReference type="AlphaFoldDB" id="A0ABD3VG66"/>
<sequence length="188" mass="21546">MAYYGQQQAAYHPPAPAGVDQNFLWNVFQRVDKDRSGQIASNELGEALSNGTWTPFNPETVRLMIGMFDRDNSGTVNFQEFASLWKYVTDWQNCFRSYDRDGSGAIDKNELKMALTSFGYRLSDRFYEILVKKFDRQGRGTIPFDDFIQCCVVLQTLTSAFRGFDTDQDGIINIGYEQFLNLVFSLKS</sequence>
<evidence type="ECO:0000256" key="7">
    <source>
        <dbReference type="ARBA" id="ARBA00022703"/>
    </source>
</evidence>
<dbReference type="SUPFAM" id="SSF47473">
    <property type="entry name" value="EF-hand"/>
    <property type="match status" value="1"/>
</dbReference>
<feature type="domain" description="EF-hand" evidence="21">
    <location>
        <begin position="122"/>
        <end position="157"/>
    </location>
</feature>
<dbReference type="CDD" id="cd16183">
    <property type="entry name" value="EFh_PEF_ALG-2"/>
    <property type="match status" value="1"/>
</dbReference>
<dbReference type="InterPro" id="IPR018247">
    <property type="entry name" value="EF_Hand_1_Ca_BS"/>
</dbReference>
<evidence type="ECO:0000313" key="22">
    <source>
        <dbReference type="EMBL" id="KAL3860584.1"/>
    </source>
</evidence>
<evidence type="ECO:0000256" key="4">
    <source>
        <dbReference type="ARBA" id="ARBA00004406"/>
    </source>
</evidence>
<proteinExistence type="predicted"/>
<dbReference type="GO" id="GO:0048306">
    <property type="term" value="F:calcium-dependent protein binding"/>
    <property type="evidence" value="ECO:0007669"/>
    <property type="project" value="UniProtKB-ARBA"/>
</dbReference>
<dbReference type="SMART" id="SM00054">
    <property type="entry name" value="EFh"/>
    <property type="match status" value="4"/>
</dbReference>
<evidence type="ECO:0000256" key="8">
    <source>
        <dbReference type="ARBA" id="ARBA00022723"/>
    </source>
</evidence>
<keyword evidence="23" id="KW-1185">Reference proteome</keyword>
<evidence type="ECO:0000256" key="1">
    <source>
        <dbReference type="ARBA" id="ARBA00004123"/>
    </source>
</evidence>
<evidence type="ECO:0000256" key="2">
    <source>
        <dbReference type="ARBA" id="ARBA00004156"/>
    </source>
</evidence>
<dbReference type="InterPro" id="IPR051426">
    <property type="entry name" value="Peflin/Sorcin_CaBP"/>
</dbReference>
<gene>
    <name evidence="22" type="ORF">ACJMK2_010685</name>
</gene>
<keyword evidence="9" id="KW-0677">Repeat</keyword>
<organism evidence="22 23">
    <name type="scientific">Sinanodonta woodiana</name>
    <name type="common">Chinese pond mussel</name>
    <name type="synonym">Anodonta woodiana</name>
    <dbReference type="NCBI Taxonomy" id="1069815"/>
    <lineage>
        <taxon>Eukaryota</taxon>
        <taxon>Metazoa</taxon>
        <taxon>Spiralia</taxon>
        <taxon>Lophotrochozoa</taxon>
        <taxon>Mollusca</taxon>
        <taxon>Bivalvia</taxon>
        <taxon>Autobranchia</taxon>
        <taxon>Heteroconchia</taxon>
        <taxon>Palaeoheterodonta</taxon>
        <taxon>Unionida</taxon>
        <taxon>Unionoidea</taxon>
        <taxon>Unionidae</taxon>
        <taxon>Unioninae</taxon>
        <taxon>Sinanodonta</taxon>
    </lineage>
</organism>
<keyword evidence="6" id="KW-0037">Angiogenesis</keyword>
<dbReference type="GO" id="GO:0005768">
    <property type="term" value="C:endosome"/>
    <property type="evidence" value="ECO:0007669"/>
    <property type="project" value="UniProtKB-SubCell"/>
</dbReference>
<dbReference type="Proteomes" id="UP001634394">
    <property type="component" value="Unassembled WGS sequence"/>
</dbReference>
<dbReference type="GO" id="GO:0042803">
    <property type="term" value="F:protein homodimerization activity"/>
    <property type="evidence" value="ECO:0007669"/>
    <property type="project" value="UniProtKB-ARBA"/>
</dbReference>
<evidence type="ECO:0000256" key="17">
    <source>
        <dbReference type="ARBA" id="ARBA00023329"/>
    </source>
</evidence>
<keyword evidence="12" id="KW-0106">Calcium</keyword>
<evidence type="ECO:0000256" key="5">
    <source>
        <dbReference type="ARBA" id="ARBA00022490"/>
    </source>
</evidence>
<dbReference type="PANTHER" id="PTHR46212">
    <property type="entry name" value="PEFLIN"/>
    <property type="match status" value="1"/>
</dbReference>
<dbReference type="InterPro" id="IPR011992">
    <property type="entry name" value="EF-hand-dom_pair"/>
</dbReference>
<evidence type="ECO:0000256" key="19">
    <source>
        <dbReference type="ARBA" id="ARBA00064503"/>
    </source>
</evidence>
<evidence type="ECO:0000256" key="13">
    <source>
        <dbReference type="ARBA" id="ARBA00022842"/>
    </source>
</evidence>
<evidence type="ECO:0000256" key="15">
    <source>
        <dbReference type="ARBA" id="ARBA00023136"/>
    </source>
</evidence>
<dbReference type="GO" id="GO:0005509">
    <property type="term" value="F:calcium ion binding"/>
    <property type="evidence" value="ECO:0007669"/>
    <property type="project" value="UniProtKB-ARBA"/>
</dbReference>
<feature type="domain" description="EF-hand" evidence="21">
    <location>
        <begin position="19"/>
        <end position="54"/>
    </location>
</feature>
<dbReference type="GO" id="GO:0051592">
    <property type="term" value="P:response to calcium ion"/>
    <property type="evidence" value="ECO:0007669"/>
    <property type="project" value="UniProtKB-ARBA"/>
</dbReference>
<reference evidence="22 23" key="1">
    <citation type="submission" date="2024-11" db="EMBL/GenBank/DDBJ databases">
        <title>Chromosome-level genome assembly of the freshwater bivalve Anodonta woodiana.</title>
        <authorList>
            <person name="Chen X."/>
        </authorList>
    </citation>
    <scope>NUCLEOTIDE SEQUENCE [LARGE SCALE GENOMIC DNA]</scope>
    <source>
        <strain evidence="22">MN2024</strain>
        <tissue evidence="22">Gills</tissue>
    </source>
</reference>
<comment type="subunit">
    <text evidence="19">Homodimer and heterodimer; heterodimerizes (via the EF-hand 5) with PEF1. Isoform 1 and isoform 2 self-associate; probably forming homodimers. Interacts with CPNE4 (via VWFA domain). Interacts with PDCD6IP; the interaction is calcium-dependent. Interacts with RBM22. Interacts with PLSCR4. Interacts with ANXA7 and TSG101. Interacts with DAPK1. Interacts with SEC31A; the interaction is calcium-dependent and promotes monoubiquitination of SEC31A. Interacts with ANXA11 (via N-terminus); the interaction is calcium-dependent. Interacts with PLSCR3 (via N-terminus); the interaction is calcium-dependent. Interacts with MCOLN1; the interaction is calcium-dependent. Interacts with KDR; the interaction is calcium-dependent. Interacts with HEBP2; the interaction is calcium-dependent. Interacts with TFG. Isoform 1: Interacts with SHISA5, leading to stabilize it. Isoform 2: Does not interact with SHISA5. Isoform 2: Does not interact with PDCD6IP, TSG101, ANXA7 and ANXA11.</text>
</comment>
<evidence type="ECO:0000256" key="3">
    <source>
        <dbReference type="ARBA" id="ARBA00004177"/>
    </source>
</evidence>
<keyword evidence="16" id="KW-0539">Nucleus</keyword>
<evidence type="ECO:0000256" key="14">
    <source>
        <dbReference type="ARBA" id="ARBA00022990"/>
    </source>
</evidence>
<keyword evidence="14" id="KW-0007">Acetylation</keyword>
<dbReference type="Pfam" id="PF13499">
    <property type="entry name" value="EF-hand_7"/>
    <property type="match status" value="2"/>
</dbReference>
<keyword evidence="11" id="KW-0256">Endoplasmic reticulum</keyword>
<dbReference type="EMBL" id="JBJQND010000012">
    <property type="protein sequence ID" value="KAL3860584.1"/>
    <property type="molecule type" value="Genomic_DNA"/>
</dbReference>
<dbReference type="PANTHER" id="PTHR46212:SF9">
    <property type="entry name" value="PROGRAMMED CELL DEATH PROTEIN 6"/>
    <property type="match status" value="1"/>
</dbReference>
<keyword evidence="8" id="KW-0479">Metal-binding</keyword>
<dbReference type="GO" id="GO:0005634">
    <property type="term" value="C:nucleus"/>
    <property type="evidence" value="ECO:0007669"/>
    <property type="project" value="UniProtKB-SubCell"/>
</dbReference>
<dbReference type="GO" id="GO:0006915">
    <property type="term" value="P:apoptotic process"/>
    <property type="evidence" value="ECO:0007669"/>
    <property type="project" value="UniProtKB-KW"/>
</dbReference>
<feature type="domain" description="EF-hand" evidence="21">
    <location>
        <begin position="86"/>
        <end position="121"/>
    </location>
</feature>